<dbReference type="Gene3D" id="3.90.850.10">
    <property type="entry name" value="Fumarylacetoacetase-like, C-terminal domain"/>
    <property type="match status" value="1"/>
</dbReference>
<evidence type="ECO:0000256" key="1">
    <source>
        <dbReference type="ARBA" id="ARBA00022723"/>
    </source>
</evidence>
<dbReference type="PANTHER" id="PTHR11820">
    <property type="entry name" value="ACYLPYRUVASE"/>
    <property type="match status" value="1"/>
</dbReference>
<dbReference type="Proteomes" id="UP000274843">
    <property type="component" value="Unassembled WGS sequence"/>
</dbReference>
<name>A0A3N2H5T9_9PSEU</name>
<evidence type="ECO:0000259" key="3">
    <source>
        <dbReference type="Pfam" id="PF01557"/>
    </source>
</evidence>
<dbReference type="GO" id="GO:0003824">
    <property type="term" value="F:catalytic activity"/>
    <property type="evidence" value="ECO:0007669"/>
    <property type="project" value="InterPro"/>
</dbReference>
<feature type="region of interest" description="Disordered" evidence="2">
    <location>
        <begin position="274"/>
        <end position="298"/>
    </location>
</feature>
<dbReference type="Pfam" id="PF01557">
    <property type="entry name" value="FAA_hydrolase"/>
    <property type="match status" value="1"/>
</dbReference>
<organism evidence="4 5">
    <name type="scientific">Amycolatopsis thermoflava</name>
    <dbReference type="NCBI Taxonomy" id="84480"/>
    <lineage>
        <taxon>Bacteria</taxon>
        <taxon>Bacillati</taxon>
        <taxon>Actinomycetota</taxon>
        <taxon>Actinomycetes</taxon>
        <taxon>Pseudonocardiales</taxon>
        <taxon>Pseudonocardiaceae</taxon>
        <taxon>Amycolatopsis</taxon>
        <taxon>Amycolatopsis methanolica group</taxon>
    </lineage>
</organism>
<dbReference type="EMBL" id="RKHY01000001">
    <property type="protein sequence ID" value="ROS44284.1"/>
    <property type="molecule type" value="Genomic_DNA"/>
</dbReference>
<evidence type="ECO:0000313" key="4">
    <source>
        <dbReference type="EMBL" id="ROS44284.1"/>
    </source>
</evidence>
<comment type="caution">
    <text evidence="4">The sequence shown here is derived from an EMBL/GenBank/DDBJ whole genome shotgun (WGS) entry which is preliminary data.</text>
</comment>
<evidence type="ECO:0000256" key="2">
    <source>
        <dbReference type="SAM" id="MobiDB-lite"/>
    </source>
</evidence>
<sequence>MKLLSFVTSEGTPGVGALTQAGIADLSTLVPGRTGLSPMRTLLTQTDHAEILGAATDAPVLDPESVILQPPVPDPSKIVAAPVNYLDHKEEMSQAVHISSLGVFLKAPSSLTPPSGTVRLPYHDRRFDQEGELAVVIGRTASHVPEDRAADHIFGYTCLLDMTMRGGEDRSTRKSFDTFTPMGPYLVTPDEVGPVDDLELRCWVNGRLRQRAALKDLIWNVPRLIAYISSVMELHPGDVIATGTPAGVGEVHDGDHIAVEITRVGRLEVGVSSTGAVSSPTLGANRGPKPPAEVTPVR</sequence>
<dbReference type="InterPro" id="IPR011234">
    <property type="entry name" value="Fumarylacetoacetase-like_C"/>
</dbReference>
<keyword evidence="1" id="KW-0479">Metal-binding</keyword>
<proteinExistence type="predicted"/>
<feature type="domain" description="Fumarylacetoacetase-like C-terminal" evidence="3">
    <location>
        <begin position="77"/>
        <end position="271"/>
    </location>
</feature>
<gene>
    <name evidence="4" type="ORF">EDD35_6719</name>
</gene>
<accession>A0A3N2H5T9</accession>
<dbReference type="InterPro" id="IPR036663">
    <property type="entry name" value="Fumarylacetoacetase_C_sf"/>
</dbReference>
<evidence type="ECO:0000313" key="5">
    <source>
        <dbReference type="Proteomes" id="UP000274843"/>
    </source>
</evidence>
<dbReference type="SUPFAM" id="SSF56529">
    <property type="entry name" value="FAH"/>
    <property type="match status" value="1"/>
</dbReference>
<keyword evidence="5" id="KW-1185">Reference proteome</keyword>
<feature type="compositionally biased region" description="Pro residues" evidence="2">
    <location>
        <begin position="288"/>
        <end position="298"/>
    </location>
</feature>
<dbReference type="GO" id="GO:0046872">
    <property type="term" value="F:metal ion binding"/>
    <property type="evidence" value="ECO:0007669"/>
    <property type="project" value="UniProtKB-KW"/>
</dbReference>
<protein>
    <submittedName>
        <fullName evidence="4">2-keto-4-pentenoate hydratase/2-oxohepta-3-ene-1,7-dioic acid hydratase in catechol pathway</fullName>
    </submittedName>
</protein>
<dbReference type="AlphaFoldDB" id="A0A3N2H5T9"/>
<reference evidence="4 5" key="1">
    <citation type="submission" date="2018-11" db="EMBL/GenBank/DDBJ databases">
        <title>Sequencing the genomes of 1000 actinobacteria strains.</title>
        <authorList>
            <person name="Klenk H.-P."/>
        </authorList>
    </citation>
    <scope>NUCLEOTIDE SEQUENCE [LARGE SCALE GENOMIC DNA]</scope>
    <source>
        <strain evidence="4 5">DSM 44348</strain>
    </source>
</reference>